<reference evidence="2 3" key="1">
    <citation type="submission" date="2021-06" db="EMBL/GenBank/DDBJ databases">
        <authorList>
            <person name="Palmer J.M."/>
        </authorList>
    </citation>
    <scope>NUCLEOTIDE SEQUENCE [LARGE SCALE GENOMIC DNA]</scope>
    <source>
        <strain evidence="2 3">CL_MEX2019</strain>
        <tissue evidence="2">Muscle</tissue>
    </source>
</reference>
<feature type="compositionally biased region" description="Polar residues" evidence="1">
    <location>
        <begin position="77"/>
        <end position="88"/>
    </location>
</feature>
<name>A0ABU7DAM6_9TELE</name>
<gene>
    <name evidence="2" type="ORF">CHARACLAT_027848</name>
</gene>
<feature type="region of interest" description="Disordered" evidence="1">
    <location>
        <begin position="60"/>
        <end position="95"/>
    </location>
</feature>
<dbReference type="EMBL" id="JAHUTJ010019990">
    <property type="protein sequence ID" value="MED6272213.1"/>
    <property type="molecule type" value="Genomic_DNA"/>
</dbReference>
<organism evidence="2 3">
    <name type="scientific">Characodon lateralis</name>
    <dbReference type="NCBI Taxonomy" id="208331"/>
    <lineage>
        <taxon>Eukaryota</taxon>
        <taxon>Metazoa</taxon>
        <taxon>Chordata</taxon>
        <taxon>Craniata</taxon>
        <taxon>Vertebrata</taxon>
        <taxon>Euteleostomi</taxon>
        <taxon>Actinopterygii</taxon>
        <taxon>Neopterygii</taxon>
        <taxon>Teleostei</taxon>
        <taxon>Neoteleostei</taxon>
        <taxon>Acanthomorphata</taxon>
        <taxon>Ovalentaria</taxon>
        <taxon>Atherinomorphae</taxon>
        <taxon>Cyprinodontiformes</taxon>
        <taxon>Goodeidae</taxon>
        <taxon>Characodon</taxon>
    </lineage>
</organism>
<keyword evidence="3" id="KW-1185">Reference proteome</keyword>
<evidence type="ECO:0000256" key="1">
    <source>
        <dbReference type="SAM" id="MobiDB-lite"/>
    </source>
</evidence>
<evidence type="ECO:0000313" key="2">
    <source>
        <dbReference type="EMBL" id="MED6272213.1"/>
    </source>
</evidence>
<accession>A0ABU7DAM6</accession>
<comment type="caution">
    <text evidence="2">The sequence shown here is derived from an EMBL/GenBank/DDBJ whole genome shotgun (WGS) entry which is preliminary data.</text>
</comment>
<evidence type="ECO:0000313" key="3">
    <source>
        <dbReference type="Proteomes" id="UP001352852"/>
    </source>
</evidence>
<proteinExistence type="predicted"/>
<dbReference type="Proteomes" id="UP001352852">
    <property type="component" value="Unassembled WGS sequence"/>
</dbReference>
<protein>
    <submittedName>
        <fullName evidence="2">Uncharacterized protein</fullName>
    </submittedName>
</protein>
<sequence length="138" mass="15620">MLVLACPYSLILFEDNRELLALHYNRTIHPSLVYTSLSVQGHRGAGACLQQLVGKRRDTPLKGHQSITGQHRDTQDKQPSTNTLTPKSNSEKTVHQTHFWTVGGSRSIQREHMHAWGEHTNYCYKATVLPTMKQCSPL</sequence>